<dbReference type="AlphaFoldDB" id="A0A8H5ZD45"/>
<dbReference type="Pfam" id="PF04884">
    <property type="entry name" value="UVB_sens_prot"/>
    <property type="match status" value="2"/>
</dbReference>
<keyword evidence="4" id="KW-1133">Transmembrane helix</keyword>
<evidence type="ECO:0000256" key="2">
    <source>
        <dbReference type="ARBA" id="ARBA00007558"/>
    </source>
</evidence>
<reference evidence="7" key="1">
    <citation type="submission" date="2019-11" db="EMBL/GenBank/DDBJ databases">
        <title>Bipolaris sorokiniana Genome sequencing.</title>
        <authorList>
            <person name="Wang H."/>
        </authorList>
    </citation>
    <scope>NUCLEOTIDE SEQUENCE</scope>
</reference>
<comment type="caution">
    <text evidence="7">The sequence shown here is derived from an EMBL/GenBank/DDBJ whole genome shotgun (WGS) entry which is preliminary data.</text>
</comment>
<evidence type="ECO:0000259" key="6">
    <source>
        <dbReference type="Pfam" id="PF04884"/>
    </source>
</evidence>
<protein>
    <recommendedName>
        <fullName evidence="6">Protein root UVB sensitive/RUS domain-containing protein</fullName>
    </recommendedName>
</protein>
<evidence type="ECO:0000313" key="8">
    <source>
        <dbReference type="Proteomes" id="UP000624244"/>
    </source>
</evidence>
<evidence type="ECO:0000256" key="4">
    <source>
        <dbReference type="ARBA" id="ARBA00022989"/>
    </source>
</evidence>
<proteinExistence type="inferred from homology"/>
<accession>A0A8H5ZD45</accession>
<dbReference type="PANTHER" id="PTHR12770">
    <property type="entry name" value="RUS1 FAMILY PROTEIN C16ORF58"/>
    <property type="match status" value="1"/>
</dbReference>
<feature type="domain" description="Protein root UVB sensitive/RUS" evidence="6">
    <location>
        <begin position="295"/>
        <end position="356"/>
    </location>
</feature>
<name>A0A8H5ZD45_COCSA</name>
<keyword evidence="5" id="KW-0472">Membrane</keyword>
<dbReference type="Proteomes" id="UP000624244">
    <property type="component" value="Unassembled WGS sequence"/>
</dbReference>
<sequence length="567" mass="60627">MSLQPAILAQMSEQDEAGKVVRTYVLSSSSSAVGEHGKHGEGKRVDVIVPKQAHKSVLQYIIDVFLPSGFPQSVTEDYIEYQVFDSLQAFSSSIAGMLASRAVLQGVGVGDSNATPTAALLLSVLQESVGRMATIAFADRFGTALEPECKMYRLTADILNDSAMILDCLSPGFPKPLRVAVLSFASCLRSLCGVCAGSSKASLSAHFATAGNLGEVNAVSSSPLNYRRVSWKNETGEQRVKKDSKPSPTNGVSRIRVMGRNFNQGLLKQQHLYGAIPAGLTGVSIERFQPGNSHILARHVGSFVVSHITSDLATWCTLILLLAIHLATNYAAVRAVSMQSLNRQRANILFSHILQHGIVLNPKEVSARERIFERGGVLRWADDEVLGKCRIGTSLSELLGRIGRRDKLSGSLAFCSSGGDDGSEVDVFDLLSIFEAEDYVLWATGGPAAYEAVIVLKAGCGPIDQLRAWAHALLVAEKRQRGGDSGGTRGGLGGKSGCVVASRAAKAAAKHGLVVGDLKDTLYEVRRMFDKYGDEMRAKGWNLDVAALETKAGMRLQISSTGPCTSD</sequence>
<organism evidence="7 8">
    <name type="scientific">Cochliobolus sativus</name>
    <name type="common">Common root rot and spot blotch fungus</name>
    <name type="synonym">Bipolaris sorokiniana</name>
    <dbReference type="NCBI Taxonomy" id="45130"/>
    <lineage>
        <taxon>Eukaryota</taxon>
        <taxon>Fungi</taxon>
        <taxon>Dikarya</taxon>
        <taxon>Ascomycota</taxon>
        <taxon>Pezizomycotina</taxon>
        <taxon>Dothideomycetes</taxon>
        <taxon>Pleosporomycetidae</taxon>
        <taxon>Pleosporales</taxon>
        <taxon>Pleosporineae</taxon>
        <taxon>Pleosporaceae</taxon>
        <taxon>Bipolaris</taxon>
    </lineage>
</organism>
<comment type="similarity">
    <text evidence="2">Belongs to the RUS1 family.</text>
</comment>
<evidence type="ECO:0000256" key="5">
    <source>
        <dbReference type="ARBA" id="ARBA00023136"/>
    </source>
</evidence>
<gene>
    <name evidence="7" type="ORF">GGP41_009518</name>
</gene>
<dbReference type="InterPro" id="IPR054549">
    <property type="entry name" value="UVB_sens_RUS_dom"/>
</dbReference>
<dbReference type="InterPro" id="IPR006968">
    <property type="entry name" value="RUS_fam"/>
</dbReference>
<evidence type="ECO:0000313" key="7">
    <source>
        <dbReference type="EMBL" id="KAF5845698.1"/>
    </source>
</evidence>
<dbReference type="EMBL" id="WNKQ01000018">
    <property type="protein sequence ID" value="KAF5845698.1"/>
    <property type="molecule type" value="Genomic_DNA"/>
</dbReference>
<dbReference type="GO" id="GO:0016020">
    <property type="term" value="C:membrane"/>
    <property type="evidence" value="ECO:0007669"/>
    <property type="project" value="UniProtKB-SubCell"/>
</dbReference>
<evidence type="ECO:0000256" key="1">
    <source>
        <dbReference type="ARBA" id="ARBA00004370"/>
    </source>
</evidence>
<keyword evidence="3" id="KW-0812">Transmembrane</keyword>
<feature type="domain" description="Protein root UVB sensitive/RUS" evidence="6">
    <location>
        <begin position="52"/>
        <end position="222"/>
    </location>
</feature>
<dbReference type="PANTHER" id="PTHR12770:SF31">
    <property type="entry name" value="RUS FAMILY MEMBER 1"/>
    <property type="match status" value="1"/>
</dbReference>
<comment type="subcellular location">
    <subcellularLocation>
        <location evidence="1">Membrane</location>
    </subcellularLocation>
</comment>
<evidence type="ECO:0000256" key="3">
    <source>
        <dbReference type="ARBA" id="ARBA00022692"/>
    </source>
</evidence>